<organism evidence="1 2">
    <name type="scientific">Methanobrevibacter arboriphilus</name>
    <dbReference type="NCBI Taxonomy" id="39441"/>
    <lineage>
        <taxon>Archaea</taxon>
        <taxon>Methanobacteriati</taxon>
        <taxon>Methanobacteriota</taxon>
        <taxon>Methanomada group</taxon>
        <taxon>Methanobacteria</taxon>
        <taxon>Methanobacteriales</taxon>
        <taxon>Methanobacteriaceae</taxon>
        <taxon>Methanobrevibacter</taxon>
    </lineage>
</organism>
<dbReference type="Proteomes" id="UP000825015">
    <property type="component" value="Chromosome"/>
</dbReference>
<protein>
    <submittedName>
        <fullName evidence="1">Uncharacterized protein</fullName>
    </submittedName>
</protein>
<sequence>MSDSVCAPSATRAKLPEIIPMVILKIVKNMFPAIPIVAAFFPSLFRLEYSI</sequence>
<evidence type="ECO:0000313" key="1">
    <source>
        <dbReference type="EMBL" id="BBL61657.1"/>
    </source>
</evidence>
<name>A0ACA8R395_METAZ</name>
<dbReference type="EMBL" id="AP019779">
    <property type="protein sequence ID" value="BBL61657.1"/>
    <property type="molecule type" value="Genomic_DNA"/>
</dbReference>
<gene>
    <name evidence="1" type="ORF">MarbSA_06970</name>
</gene>
<keyword evidence="2" id="KW-1185">Reference proteome</keyword>
<accession>A0ACA8R395</accession>
<evidence type="ECO:0000313" key="2">
    <source>
        <dbReference type="Proteomes" id="UP000825015"/>
    </source>
</evidence>
<proteinExistence type="predicted"/>
<reference evidence="1" key="1">
    <citation type="submission" date="2019-06" db="EMBL/GenBank/DDBJ databases">
        <title>Complete genome sequence of Methanobrevibacter arboriphilus strain SA.</title>
        <authorList>
            <person name="Asakawa S."/>
        </authorList>
    </citation>
    <scope>NUCLEOTIDE SEQUENCE</scope>
    <source>
        <strain evidence="1">SA</strain>
    </source>
</reference>